<feature type="non-terminal residue" evidence="1">
    <location>
        <position position="1"/>
    </location>
</feature>
<evidence type="ECO:0000313" key="1">
    <source>
        <dbReference type="EMBL" id="KKL61739.1"/>
    </source>
</evidence>
<proteinExistence type="predicted"/>
<sequence length="55" mass="6205">IKSISKFDEKKDIATAAKVGAEIMREHCAACRIEALRQTIEAESNAWWNGLHPEH</sequence>
<dbReference type="AlphaFoldDB" id="A0A0F9DJ99"/>
<comment type="caution">
    <text evidence="1">The sequence shown here is derived from an EMBL/GenBank/DDBJ whole genome shotgun (WGS) entry which is preliminary data.</text>
</comment>
<dbReference type="EMBL" id="LAZR01028726">
    <property type="protein sequence ID" value="KKL61739.1"/>
    <property type="molecule type" value="Genomic_DNA"/>
</dbReference>
<protein>
    <submittedName>
        <fullName evidence="1">Uncharacterized protein</fullName>
    </submittedName>
</protein>
<name>A0A0F9DJ99_9ZZZZ</name>
<reference evidence="1" key="1">
    <citation type="journal article" date="2015" name="Nature">
        <title>Complex archaea that bridge the gap between prokaryotes and eukaryotes.</title>
        <authorList>
            <person name="Spang A."/>
            <person name="Saw J.H."/>
            <person name="Jorgensen S.L."/>
            <person name="Zaremba-Niedzwiedzka K."/>
            <person name="Martijn J."/>
            <person name="Lind A.E."/>
            <person name="van Eijk R."/>
            <person name="Schleper C."/>
            <person name="Guy L."/>
            <person name="Ettema T.J."/>
        </authorList>
    </citation>
    <scope>NUCLEOTIDE SEQUENCE</scope>
</reference>
<organism evidence="1">
    <name type="scientific">marine sediment metagenome</name>
    <dbReference type="NCBI Taxonomy" id="412755"/>
    <lineage>
        <taxon>unclassified sequences</taxon>
        <taxon>metagenomes</taxon>
        <taxon>ecological metagenomes</taxon>
    </lineage>
</organism>
<gene>
    <name evidence="1" type="ORF">LCGC14_2192350</name>
</gene>
<accession>A0A0F9DJ99</accession>